<feature type="transmembrane region" description="Helical" evidence="2">
    <location>
        <begin position="111"/>
        <end position="137"/>
    </location>
</feature>
<feature type="transmembrane region" description="Helical" evidence="2">
    <location>
        <begin position="192"/>
        <end position="212"/>
    </location>
</feature>
<feature type="transmembrane region" description="Helical" evidence="2">
    <location>
        <begin position="290"/>
        <end position="314"/>
    </location>
</feature>
<sequence>MLFEGVINKISYGAFMIGYGPFVILPLLLINAIVVLFELVAVGLPQYLLFGLSLSQKFEFAVLPDMFKRLAIISSLVYVLLFAFSALRMWAYKGDDGVNPVRVALKNSLVGTVWLIGLPVCVYLFNLIIGLMLNLVLGSNSLTLDKTLFRSIWAEDQLDGISFKRWNEIGDNYFNITYDDYEHLAWGQGPRLVFLGALMSIGTLVPLTLGLITLVTKIFQQLFLFVISPFVAASSIADDGKRMKQWQEMYMAKSFAILGFVVGIQIYAVFLQRSTDWANNLDTNWFTKILLIVGLAIGGAVASTGLSGEIAAFVGESASVRETMSETKGLLASGMALGAGIGGAFKALGKATKAGGKALKTAGVGLTRGKAGLQKLEAKRDLKNKLKSGELSKAGYAKEMQSLNMRSEDQRMAIANDKLESKAERAMIRKELASGNSAYKKSDLRASDNKLIKQENQTLKEMEKLAAQEGGVNSEKYKELAQRHEALGSLIDARTQRSSRKELNINDQKSRLMAQNSKRGVASKNIVSAAELEKQKLIKEREANKDNKLISSFIDGRIKSADAREAANKKRAKSIVKSKENIKKG</sequence>
<feature type="transmembrane region" description="Helical" evidence="2">
    <location>
        <begin position="70"/>
        <end position="91"/>
    </location>
</feature>
<proteinExistence type="predicted"/>
<keyword evidence="2" id="KW-1133">Transmembrane helix</keyword>
<feature type="transmembrane region" description="Helical" evidence="2">
    <location>
        <begin position="218"/>
        <end position="237"/>
    </location>
</feature>
<feature type="transmembrane region" description="Helical" evidence="2">
    <location>
        <begin position="249"/>
        <end position="270"/>
    </location>
</feature>
<keyword evidence="2" id="KW-0812">Transmembrane</keyword>
<dbReference type="NCBIfam" id="NF045848">
    <property type="entry name" value="MMCAP2_0566_fam"/>
    <property type="match status" value="1"/>
</dbReference>
<evidence type="ECO:0000256" key="1">
    <source>
        <dbReference type="SAM" id="MobiDB-lite"/>
    </source>
</evidence>
<reference evidence="3" key="1">
    <citation type="submission" date="2021-06" db="EMBL/GenBank/DDBJ databases">
        <title>Novel Mycoplasma species detected in California sea lions (Zalophus californianus) from the USA.</title>
        <authorList>
            <person name="Volokhov D.V."/>
            <person name="Furtak V.A."/>
            <person name="Zagorodnyaya T.A."/>
        </authorList>
    </citation>
    <scope>NUCLEOTIDE SEQUENCE [LARGE SCALE GENOMIC DNA]</scope>
    <source>
        <strain evidence="3">CSL 4779</strain>
    </source>
</reference>
<comment type="caution">
    <text evidence="3">The sequence shown here is derived from an EMBL/GenBank/DDBJ whole genome shotgun (WGS) entry which is preliminary data.</text>
</comment>
<evidence type="ECO:0000256" key="2">
    <source>
        <dbReference type="SAM" id="Phobius"/>
    </source>
</evidence>
<evidence type="ECO:0000313" key="4">
    <source>
        <dbReference type="Proteomes" id="UP000812267"/>
    </source>
</evidence>
<keyword evidence="2" id="KW-0472">Membrane</keyword>
<dbReference type="NCBIfam" id="NF045889">
    <property type="entry name" value="ICE_Mbov_0396_TM"/>
    <property type="match status" value="1"/>
</dbReference>
<dbReference type="EMBL" id="JAHMHK010000003">
    <property type="protein sequence ID" value="MBU4693679.1"/>
    <property type="molecule type" value="Genomic_DNA"/>
</dbReference>
<name>A0ABS6DTC3_9MOLU</name>
<keyword evidence="4" id="KW-1185">Reference proteome</keyword>
<evidence type="ECO:0000313" key="3">
    <source>
        <dbReference type="EMBL" id="MBU4693679.1"/>
    </source>
</evidence>
<dbReference type="RefSeq" id="WP_216567844.1">
    <property type="nucleotide sequence ID" value="NZ_JAHMHK010000003.1"/>
</dbReference>
<gene>
    <name evidence="3" type="ORF">KQ878_02175</name>
</gene>
<protein>
    <submittedName>
        <fullName evidence="3">Uncharacterized protein</fullName>
    </submittedName>
</protein>
<organism evidence="3 4">
    <name type="scientific">Mycoplasma zalophidermidis</name>
    <dbReference type="NCBI Taxonomy" id="398174"/>
    <lineage>
        <taxon>Bacteria</taxon>
        <taxon>Bacillati</taxon>
        <taxon>Mycoplasmatota</taxon>
        <taxon>Mollicutes</taxon>
        <taxon>Mycoplasmataceae</taxon>
        <taxon>Mycoplasma</taxon>
    </lineage>
</organism>
<accession>A0ABS6DTC3</accession>
<feature type="region of interest" description="Disordered" evidence="1">
    <location>
        <begin position="561"/>
        <end position="585"/>
    </location>
</feature>
<dbReference type="Proteomes" id="UP000812267">
    <property type="component" value="Unassembled WGS sequence"/>
</dbReference>
<feature type="transmembrane region" description="Helical" evidence="2">
    <location>
        <begin position="22"/>
        <end position="49"/>
    </location>
</feature>